<proteinExistence type="predicted"/>
<dbReference type="Pfam" id="PF09550">
    <property type="entry name" value="Phage_TAC_6"/>
    <property type="match status" value="1"/>
</dbReference>
<dbReference type="InterPro" id="IPR019056">
    <property type="entry name" value="Phage_TAC_6"/>
</dbReference>
<name>A0A4Q1KNE5_9SPHN</name>
<dbReference type="AlphaFoldDB" id="A0A4Q1KNE5"/>
<sequence length="69" mass="7364">MSSHAFAPVAVRLAGLAGWHLGWSADQFWNATPAEMEAVVSAMLERKAAGEGPPSRPDIAKLQEMFPDG</sequence>
<dbReference type="EMBL" id="SBKP01000002">
    <property type="protein sequence ID" value="RXR30344.1"/>
    <property type="molecule type" value="Genomic_DNA"/>
</dbReference>
<keyword evidence="3" id="KW-1185">Reference proteome</keyword>
<organism evidence="2 3">
    <name type="scientific">Sphingobium fluviale</name>
    <dbReference type="NCBI Taxonomy" id="2506423"/>
    <lineage>
        <taxon>Bacteria</taxon>
        <taxon>Pseudomonadati</taxon>
        <taxon>Pseudomonadota</taxon>
        <taxon>Alphaproteobacteria</taxon>
        <taxon>Sphingomonadales</taxon>
        <taxon>Sphingomonadaceae</taxon>
        <taxon>Sphingobium</taxon>
    </lineage>
</organism>
<comment type="caution">
    <text evidence="2">The sequence shown here is derived from an EMBL/GenBank/DDBJ whole genome shotgun (WGS) entry which is preliminary data.</text>
</comment>
<dbReference type="RefSeq" id="WP_129403094.1">
    <property type="nucleotide sequence ID" value="NZ_SBKP01000002.1"/>
</dbReference>
<evidence type="ECO:0000313" key="3">
    <source>
        <dbReference type="Proteomes" id="UP000290958"/>
    </source>
</evidence>
<dbReference type="Proteomes" id="UP000290958">
    <property type="component" value="Unassembled WGS sequence"/>
</dbReference>
<reference evidence="3" key="1">
    <citation type="submission" date="2019-01" db="EMBL/GenBank/DDBJ databases">
        <title>Cytophagaceae bacterium strain CAR-16.</title>
        <authorList>
            <person name="Chen W.-M."/>
        </authorList>
    </citation>
    <scope>NUCLEOTIDE SEQUENCE [LARGE SCALE GENOMIC DNA]</scope>
    <source>
        <strain evidence="3">CHR27</strain>
    </source>
</reference>
<feature type="region of interest" description="Disordered" evidence="1">
    <location>
        <begin position="47"/>
        <end position="69"/>
    </location>
</feature>
<accession>A0A4Q1KNE5</accession>
<evidence type="ECO:0000313" key="2">
    <source>
        <dbReference type="EMBL" id="RXR30344.1"/>
    </source>
</evidence>
<protein>
    <submittedName>
        <fullName evidence="2">Phage tail assembly chaperone</fullName>
    </submittedName>
</protein>
<gene>
    <name evidence="2" type="ORF">EQG66_03165</name>
</gene>
<dbReference type="OrthoDB" id="7582980at2"/>
<evidence type="ECO:0000256" key="1">
    <source>
        <dbReference type="SAM" id="MobiDB-lite"/>
    </source>
</evidence>